<dbReference type="GO" id="GO:0007155">
    <property type="term" value="P:cell adhesion"/>
    <property type="evidence" value="ECO:0007669"/>
    <property type="project" value="UniProtKB-KW"/>
</dbReference>
<dbReference type="InterPro" id="IPR050525">
    <property type="entry name" value="ECM_Assembly_Org"/>
</dbReference>
<keyword evidence="6" id="KW-0130">Cell adhesion</keyword>
<reference evidence="9" key="1">
    <citation type="submission" date="2025-08" db="UniProtKB">
        <authorList>
            <consortium name="Ensembl"/>
        </authorList>
    </citation>
    <scope>IDENTIFICATION</scope>
</reference>
<evidence type="ECO:0000256" key="7">
    <source>
        <dbReference type="ARBA" id="ARBA00023119"/>
    </source>
</evidence>
<dbReference type="InterPro" id="IPR036465">
    <property type="entry name" value="vWFA_dom_sf"/>
</dbReference>
<protein>
    <recommendedName>
        <fullName evidence="8">VWFA domain-containing protein</fullName>
    </recommendedName>
</protein>
<dbReference type="Pfam" id="PF00092">
    <property type="entry name" value="VWA"/>
    <property type="match status" value="3"/>
</dbReference>
<dbReference type="Gene3D" id="3.40.50.410">
    <property type="entry name" value="von Willebrand factor, type A domain"/>
    <property type="match status" value="3"/>
</dbReference>
<reference evidence="9" key="2">
    <citation type="submission" date="2025-09" db="UniProtKB">
        <authorList>
            <consortium name="Ensembl"/>
        </authorList>
    </citation>
    <scope>IDENTIFICATION</scope>
</reference>
<dbReference type="FunFam" id="3.40.50.410:FF:000003">
    <property type="entry name" value="Collagen type VI alpha 3 chain"/>
    <property type="match status" value="2"/>
</dbReference>
<dbReference type="InterPro" id="IPR002035">
    <property type="entry name" value="VWF_A"/>
</dbReference>
<evidence type="ECO:0000256" key="4">
    <source>
        <dbReference type="ARBA" id="ARBA00022729"/>
    </source>
</evidence>
<evidence type="ECO:0000313" key="9">
    <source>
        <dbReference type="Ensembl" id="ENSTMTP00000030969.1"/>
    </source>
</evidence>
<name>A0A674KHD4_9SAUR</name>
<feature type="domain" description="VWFA" evidence="8">
    <location>
        <begin position="1"/>
        <end position="89"/>
    </location>
</feature>
<dbReference type="PANTHER" id="PTHR24020:SF86">
    <property type="entry name" value="COLLAGEN, TYPE VI, ALPHA 4"/>
    <property type="match status" value="1"/>
</dbReference>
<dbReference type="Ensembl" id="ENSTMTT00000032094.1">
    <property type="protein sequence ID" value="ENSTMTP00000030969.1"/>
    <property type="gene ID" value="ENSTMTG00000022271.1"/>
</dbReference>
<keyword evidence="2" id="KW-0964">Secreted</keyword>
<accession>A0A674KHD4</accession>
<evidence type="ECO:0000256" key="2">
    <source>
        <dbReference type="ARBA" id="ARBA00022525"/>
    </source>
</evidence>
<evidence type="ECO:0000256" key="5">
    <source>
        <dbReference type="ARBA" id="ARBA00022737"/>
    </source>
</evidence>
<feature type="domain" description="VWFA" evidence="8">
    <location>
        <begin position="133"/>
        <end position="305"/>
    </location>
</feature>
<organism evidence="9 10">
    <name type="scientific">Terrapene triunguis</name>
    <name type="common">Three-toed box turtle</name>
    <dbReference type="NCBI Taxonomy" id="2587831"/>
    <lineage>
        <taxon>Eukaryota</taxon>
        <taxon>Metazoa</taxon>
        <taxon>Chordata</taxon>
        <taxon>Craniata</taxon>
        <taxon>Vertebrata</taxon>
        <taxon>Euteleostomi</taxon>
        <taxon>Archelosauria</taxon>
        <taxon>Testudinata</taxon>
        <taxon>Testudines</taxon>
        <taxon>Cryptodira</taxon>
        <taxon>Durocryptodira</taxon>
        <taxon>Testudinoidea</taxon>
        <taxon>Emydidae</taxon>
        <taxon>Terrapene</taxon>
    </lineage>
</organism>
<dbReference type="PROSITE" id="PS50234">
    <property type="entry name" value="VWFA"/>
    <property type="match status" value="3"/>
</dbReference>
<dbReference type="PANTHER" id="PTHR24020">
    <property type="entry name" value="COLLAGEN ALPHA"/>
    <property type="match status" value="1"/>
</dbReference>
<dbReference type="GeneTree" id="ENSGT00940000163168"/>
<dbReference type="SMART" id="SM00327">
    <property type="entry name" value="VWA"/>
    <property type="match status" value="2"/>
</dbReference>
<evidence type="ECO:0000313" key="10">
    <source>
        <dbReference type="Proteomes" id="UP000472274"/>
    </source>
</evidence>
<comment type="subcellular location">
    <subcellularLocation>
        <location evidence="1">Secreted</location>
        <location evidence="1">Extracellular space</location>
        <location evidence="1">Extracellular matrix</location>
    </subcellularLocation>
</comment>
<feature type="domain" description="VWFA" evidence="8">
    <location>
        <begin position="316"/>
        <end position="447"/>
    </location>
</feature>
<keyword evidence="4" id="KW-0732">Signal</keyword>
<evidence type="ECO:0000256" key="3">
    <source>
        <dbReference type="ARBA" id="ARBA00022530"/>
    </source>
</evidence>
<dbReference type="PRINTS" id="PR00453">
    <property type="entry name" value="VWFADOMAIN"/>
</dbReference>
<keyword evidence="10" id="KW-1185">Reference proteome</keyword>
<dbReference type="SUPFAM" id="SSF53300">
    <property type="entry name" value="vWA-like"/>
    <property type="match status" value="3"/>
</dbReference>
<evidence type="ECO:0000259" key="8">
    <source>
        <dbReference type="PROSITE" id="PS50234"/>
    </source>
</evidence>
<keyword evidence="7" id="KW-0176">Collagen</keyword>
<dbReference type="Proteomes" id="UP000472274">
    <property type="component" value="Unplaced"/>
</dbReference>
<evidence type="ECO:0000256" key="1">
    <source>
        <dbReference type="ARBA" id="ARBA00004498"/>
    </source>
</evidence>
<dbReference type="GO" id="GO:0005581">
    <property type="term" value="C:collagen trimer"/>
    <property type="evidence" value="ECO:0007669"/>
    <property type="project" value="UniProtKB-KW"/>
</dbReference>
<keyword evidence="5" id="KW-0677">Repeat</keyword>
<proteinExistence type="predicted"/>
<keyword evidence="3" id="KW-0272">Extracellular matrix</keyword>
<dbReference type="AlphaFoldDB" id="A0A674KHD4"/>
<sequence>MLENHFKETAGSRREEGVPQIAVVITDGQAQDNIQEPAKEIKDAGITLYAIGIKGASLVELQEIASEPDDKHVYEVEDFTDLQDISHNMLQVLCTTVEEVNQIAHVSQGMSTSPCSPPPLFSLPFCRKATLADIVFLVDTSTSIGRENFQKVKNFLYTLLDVGIDKYRVGLAQYSREGHVEFLLNTYKSKEDVLTHIQGRVTFLGGPLQTGSALEFLHKVFFKEEVGSRISQGTPQFAVVITSAKSKDDVAEAAEELKEIGVKVISVGVQNSDREEMEVIATSPLVYQVNGGQSISHCWFLLINYPNLCSSASVADIVFLVDESSRIGLRNFQLTRTFLLKIVNALDIGPNNIRVGLVLYSDEPRLEFTLDTFEDKSDILNYLKKLPYRGGRTYTGAAIDFLRKKVFTQEAGSRKNQGVQQLAVVITDGQSFDDFVEHGDAADAKML</sequence>
<evidence type="ECO:0000256" key="6">
    <source>
        <dbReference type="ARBA" id="ARBA00022889"/>
    </source>
</evidence>
<dbReference type="CDD" id="cd01472">
    <property type="entry name" value="vWA_collagen"/>
    <property type="match status" value="2"/>
</dbReference>